<dbReference type="InterPro" id="IPR000477">
    <property type="entry name" value="RT_dom"/>
</dbReference>
<dbReference type="Pfam" id="PF00078">
    <property type="entry name" value="RVT_1"/>
    <property type="match status" value="1"/>
</dbReference>
<dbReference type="Pfam" id="PF03372">
    <property type="entry name" value="Exo_endo_phos"/>
    <property type="match status" value="1"/>
</dbReference>
<dbReference type="GO" id="GO:0003824">
    <property type="term" value="F:catalytic activity"/>
    <property type="evidence" value="ECO:0007669"/>
    <property type="project" value="InterPro"/>
</dbReference>
<feature type="domain" description="Reverse transcriptase" evidence="1">
    <location>
        <begin position="566"/>
        <end position="859"/>
    </location>
</feature>
<dbReference type="InterPro" id="IPR005135">
    <property type="entry name" value="Endo/exonuclease/phosphatase"/>
</dbReference>
<dbReference type="InterPro" id="IPR043502">
    <property type="entry name" value="DNA/RNA_pol_sf"/>
</dbReference>
<organism evidence="2 3">
    <name type="scientific">Hemibagrus guttatus</name>
    <dbReference type="NCBI Taxonomy" id="175788"/>
    <lineage>
        <taxon>Eukaryota</taxon>
        <taxon>Metazoa</taxon>
        <taxon>Chordata</taxon>
        <taxon>Craniata</taxon>
        <taxon>Vertebrata</taxon>
        <taxon>Euteleostomi</taxon>
        <taxon>Actinopterygii</taxon>
        <taxon>Neopterygii</taxon>
        <taxon>Teleostei</taxon>
        <taxon>Ostariophysi</taxon>
        <taxon>Siluriformes</taxon>
        <taxon>Bagridae</taxon>
        <taxon>Hemibagrus</taxon>
    </lineage>
</organism>
<proteinExistence type="predicted"/>
<accession>A0AAE0VCT9</accession>
<dbReference type="PROSITE" id="PS50878">
    <property type="entry name" value="RT_POL"/>
    <property type="match status" value="1"/>
</dbReference>
<dbReference type="AlphaFoldDB" id="A0AAE0VCT9"/>
<gene>
    <name evidence="2" type="ORF">QTP70_006891</name>
</gene>
<dbReference type="CDD" id="cd09076">
    <property type="entry name" value="L1-EN"/>
    <property type="match status" value="1"/>
</dbReference>
<reference evidence="2" key="1">
    <citation type="submission" date="2023-06" db="EMBL/GenBank/DDBJ databases">
        <title>Male Hemibagrus guttatus genome.</title>
        <authorList>
            <person name="Bian C."/>
        </authorList>
    </citation>
    <scope>NUCLEOTIDE SEQUENCE</scope>
    <source>
        <strain evidence="2">Male_cb2023</strain>
        <tissue evidence="2">Muscle</tissue>
    </source>
</reference>
<protein>
    <recommendedName>
        <fullName evidence="1">Reverse transcriptase domain-containing protein</fullName>
    </recommendedName>
</protein>
<dbReference type="CDD" id="cd01650">
    <property type="entry name" value="RT_nLTR_like"/>
    <property type="match status" value="1"/>
</dbReference>
<dbReference type="PANTHER" id="PTHR47027:SF20">
    <property type="entry name" value="REVERSE TRANSCRIPTASE-LIKE PROTEIN WITH RNA-DIRECTED DNA POLYMERASE DOMAIN"/>
    <property type="match status" value="1"/>
</dbReference>
<dbReference type="SUPFAM" id="SSF56219">
    <property type="entry name" value="DNase I-like"/>
    <property type="match status" value="1"/>
</dbReference>
<dbReference type="EMBL" id="JAUCMX010000002">
    <property type="protein sequence ID" value="KAK3553684.1"/>
    <property type="molecule type" value="Genomic_DNA"/>
</dbReference>
<dbReference type="Proteomes" id="UP001274896">
    <property type="component" value="Unassembled WGS sequence"/>
</dbReference>
<dbReference type="Gene3D" id="3.60.10.10">
    <property type="entry name" value="Endonuclease/exonuclease/phosphatase"/>
    <property type="match status" value="1"/>
</dbReference>
<keyword evidence="3" id="KW-1185">Reference proteome</keyword>
<name>A0AAE0VCT9_9TELE</name>
<evidence type="ECO:0000313" key="3">
    <source>
        <dbReference type="Proteomes" id="UP001274896"/>
    </source>
</evidence>
<evidence type="ECO:0000259" key="1">
    <source>
        <dbReference type="PROSITE" id="PS50878"/>
    </source>
</evidence>
<dbReference type="SUPFAM" id="SSF56672">
    <property type="entry name" value="DNA/RNA polymerases"/>
    <property type="match status" value="1"/>
</dbReference>
<sequence>MNNRNKLHTGSVVARVTKDRAARHHLPSTVKSRLGRRSKNLTVAQWNVRTLLDRDEANRPERHTALVAMELAKYRIDIAALCETRFPESGSLNDLDYTFFWSGKPDGEKREAGVGFAIRKDIVSRLTETPLPISDRIMTMRLPLANDNYATFISVYAPTLTNTDEKKEAFYNQLACTLRQVLHTDKLILMGDFNARIGSDYDKWPLVLGKHGIGKCNSNGELLLSLCSEFELTVTNTMFKQRDERKTTWMHPRSKHWHMIDFIITRCREKMDFHSTRVMRGANCWTDHQMLRSKVEFCLREKYSKQGSKKPSKLNIAKLNAIDHRESLARDMNDAIDKLDVEEGSSVDQEWTALQQVVFNTTKTSLGKPNRRHQDWFDPDDQKLLQLLNNRDQAHQKVLQFRSTRSTVAAYKVACRQLQQHTRSLKTAWWDRKAEELQGAADRNDMKGFYSGLKEIWGPQKKGPVQLKSADGQEIFSDNKRVLERWREHFQKLLNVPGEIEPEALDNIQQRTIKTCLDETPSMDETMKAIMGLKDGKAPGGDGIPAEVWKHGGTNLLVKLHQLIHKAWDEGSVPQAWKDATIITIYKKGDRTDCGNYRGISLLSVAGKVFARILLDRLSQHITPEVVPESQCGFRSNRSTIDMIFSLRQIQEKCIEQDQPLYMVFVDFTKAFDTVGRTGLWKLLRKYGCPEKFTSMIESLHTGMKANVSVGGETSETFDVTNGVKQGCVLAPTLFSILLSAMLEEAFQGMKEGVYIQSRPDADLFNTTHFKARTKSTLVLIRELLFADDSALLAHSPQEIQRIINAFSDASKKFGLKINIKKTEVLYQPNSSRTQEVDVRVDGNILNSVPEFTYLGSTVTKDGQIDAEIQRRMAKASASFGRLHQRLWNNHHVSMKVKGKIYRAVVISTLLYGAESWTVYRRHVKKLHAFMMRHLRSILKITWIDKMTNKEILDRTGLPSMEDLLIRKNLRWTGHLMRMPQDRLPKQILFSQLHVGHRKRGRPRLRYKDTIKRNLKQRNIKLESWAKLSKQRSEWRTAVT</sequence>
<dbReference type="PANTHER" id="PTHR47027">
    <property type="entry name" value="REVERSE TRANSCRIPTASE DOMAIN-CONTAINING PROTEIN"/>
    <property type="match status" value="1"/>
</dbReference>
<evidence type="ECO:0000313" key="2">
    <source>
        <dbReference type="EMBL" id="KAK3553684.1"/>
    </source>
</evidence>
<dbReference type="InterPro" id="IPR036691">
    <property type="entry name" value="Endo/exonu/phosph_ase_sf"/>
</dbReference>
<comment type="caution">
    <text evidence="2">The sequence shown here is derived from an EMBL/GenBank/DDBJ whole genome shotgun (WGS) entry which is preliminary data.</text>
</comment>